<dbReference type="KEGG" id="chk:D4L85_29330"/>
<dbReference type="Pfam" id="PF00912">
    <property type="entry name" value="Transgly"/>
    <property type="match status" value="1"/>
</dbReference>
<comment type="catalytic activity">
    <reaction evidence="16">
        <text>Preferential cleavage: (Ac)2-L-Lys-D-Ala-|-D-Ala. Also transpeptidation of peptidyl-alanyl moieties that are N-acyl substituents of D-alanine.</text>
        <dbReference type="EC" id="3.4.16.4"/>
    </reaction>
</comment>
<evidence type="ECO:0000256" key="14">
    <source>
        <dbReference type="ARBA" id="ARBA00023268"/>
    </source>
</evidence>
<keyword evidence="7" id="KW-0645">Protease</keyword>
<dbReference type="GO" id="GO:0006508">
    <property type="term" value="P:proteolysis"/>
    <property type="evidence" value="ECO:0007669"/>
    <property type="project" value="UniProtKB-KW"/>
</dbReference>
<feature type="region of interest" description="Disordered" evidence="18">
    <location>
        <begin position="735"/>
        <end position="770"/>
    </location>
</feature>
<evidence type="ECO:0000256" key="18">
    <source>
        <dbReference type="SAM" id="MobiDB-lite"/>
    </source>
</evidence>
<comment type="similarity">
    <text evidence="4">In the N-terminal section; belongs to the glycosyltransferase 51 family.</text>
</comment>
<keyword evidence="11" id="KW-0133">Cell shape</keyword>
<evidence type="ECO:0000256" key="2">
    <source>
        <dbReference type="ARBA" id="ARBA00004752"/>
    </source>
</evidence>
<name>A0A385ST95_9BACT</name>
<feature type="domain" description="Glycosyl transferase family 51" evidence="21">
    <location>
        <begin position="86"/>
        <end position="266"/>
    </location>
</feature>
<accession>A0A385ST95</accession>
<dbReference type="PANTHER" id="PTHR32282">
    <property type="entry name" value="BINDING PROTEIN TRANSPEPTIDASE, PUTATIVE-RELATED"/>
    <property type="match status" value="1"/>
</dbReference>
<evidence type="ECO:0000259" key="21">
    <source>
        <dbReference type="Pfam" id="PF00912"/>
    </source>
</evidence>
<evidence type="ECO:0000313" key="23">
    <source>
        <dbReference type="Proteomes" id="UP000266183"/>
    </source>
</evidence>
<keyword evidence="14" id="KW-0511">Multifunctional enzyme</keyword>
<dbReference type="GO" id="GO:0008360">
    <property type="term" value="P:regulation of cell shape"/>
    <property type="evidence" value="ECO:0007669"/>
    <property type="project" value="UniProtKB-KW"/>
</dbReference>
<proteinExistence type="inferred from homology"/>
<keyword evidence="15" id="KW-0961">Cell wall biogenesis/degradation</keyword>
<comment type="similarity">
    <text evidence="3">In the C-terminal section; belongs to the transpeptidase family.</text>
</comment>
<evidence type="ECO:0000256" key="12">
    <source>
        <dbReference type="ARBA" id="ARBA00022984"/>
    </source>
</evidence>
<dbReference type="GO" id="GO:0005886">
    <property type="term" value="C:plasma membrane"/>
    <property type="evidence" value="ECO:0007669"/>
    <property type="project" value="UniProtKB-SubCell"/>
</dbReference>
<dbReference type="RefSeq" id="WP_119757688.1">
    <property type="nucleotide sequence ID" value="NZ_CP032382.1"/>
</dbReference>
<reference evidence="23" key="1">
    <citation type="submission" date="2018-09" db="EMBL/GenBank/DDBJ databases">
        <title>Chryseolinea sp. KIS68-18 isolated from soil.</title>
        <authorList>
            <person name="Weon H.-Y."/>
            <person name="Kwon S.-W."/>
            <person name="Lee S.A."/>
        </authorList>
    </citation>
    <scope>NUCLEOTIDE SEQUENCE [LARGE SCALE GENOMIC DNA]</scope>
    <source>
        <strain evidence="23">KIS68-18</strain>
    </source>
</reference>
<dbReference type="InterPro" id="IPR050396">
    <property type="entry name" value="Glycosyltr_51/Transpeptidase"/>
</dbReference>
<evidence type="ECO:0000256" key="7">
    <source>
        <dbReference type="ARBA" id="ARBA00022670"/>
    </source>
</evidence>
<evidence type="ECO:0000256" key="5">
    <source>
        <dbReference type="ARBA" id="ARBA00022475"/>
    </source>
</evidence>
<dbReference type="SUPFAM" id="SSF53955">
    <property type="entry name" value="Lysozyme-like"/>
    <property type="match status" value="1"/>
</dbReference>
<dbReference type="GO" id="GO:0009002">
    <property type="term" value="F:serine-type D-Ala-D-Ala carboxypeptidase activity"/>
    <property type="evidence" value="ECO:0007669"/>
    <property type="project" value="UniProtKB-EC"/>
</dbReference>
<evidence type="ECO:0000313" key="22">
    <source>
        <dbReference type="EMBL" id="AYB34429.1"/>
    </source>
</evidence>
<dbReference type="OrthoDB" id="9766909at2"/>
<dbReference type="InterPro" id="IPR023346">
    <property type="entry name" value="Lysozyme-like_dom_sf"/>
</dbReference>
<evidence type="ECO:0000256" key="3">
    <source>
        <dbReference type="ARBA" id="ARBA00007090"/>
    </source>
</evidence>
<evidence type="ECO:0000256" key="6">
    <source>
        <dbReference type="ARBA" id="ARBA00022645"/>
    </source>
</evidence>
<evidence type="ECO:0000256" key="10">
    <source>
        <dbReference type="ARBA" id="ARBA00022801"/>
    </source>
</evidence>
<evidence type="ECO:0000256" key="13">
    <source>
        <dbReference type="ARBA" id="ARBA00023136"/>
    </source>
</evidence>
<dbReference type="InterPro" id="IPR001264">
    <property type="entry name" value="Glyco_trans_51"/>
</dbReference>
<comment type="catalytic activity">
    <reaction evidence="17">
        <text>[GlcNAc-(1-&gt;4)-Mur2Ac(oyl-L-Ala-gamma-D-Glu-L-Lys-D-Ala-D-Ala)](n)-di-trans,octa-cis-undecaprenyl diphosphate + beta-D-GlcNAc-(1-&gt;4)-Mur2Ac(oyl-L-Ala-gamma-D-Glu-L-Lys-D-Ala-D-Ala)-di-trans,octa-cis-undecaprenyl diphosphate = [GlcNAc-(1-&gt;4)-Mur2Ac(oyl-L-Ala-gamma-D-Glu-L-Lys-D-Ala-D-Ala)](n+1)-di-trans,octa-cis-undecaprenyl diphosphate + di-trans,octa-cis-undecaprenyl diphosphate + H(+)</text>
        <dbReference type="Rhea" id="RHEA:23708"/>
        <dbReference type="Rhea" id="RHEA-COMP:9602"/>
        <dbReference type="Rhea" id="RHEA-COMP:9603"/>
        <dbReference type="ChEBI" id="CHEBI:15378"/>
        <dbReference type="ChEBI" id="CHEBI:58405"/>
        <dbReference type="ChEBI" id="CHEBI:60033"/>
        <dbReference type="ChEBI" id="CHEBI:78435"/>
        <dbReference type="EC" id="2.4.99.28"/>
    </reaction>
</comment>
<evidence type="ECO:0000256" key="1">
    <source>
        <dbReference type="ARBA" id="ARBA00004236"/>
    </source>
</evidence>
<gene>
    <name evidence="22" type="ORF">D4L85_29330</name>
</gene>
<dbReference type="Gene3D" id="3.40.710.10">
    <property type="entry name" value="DD-peptidase/beta-lactamase superfamily"/>
    <property type="match status" value="2"/>
</dbReference>
<feature type="compositionally biased region" description="Basic and acidic residues" evidence="18">
    <location>
        <begin position="761"/>
        <end position="770"/>
    </location>
</feature>
<evidence type="ECO:0000256" key="19">
    <source>
        <dbReference type="SAM" id="Phobius"/>
    </source>
</evidence>
<keyword evidence="6" id="KW-0121">Carboxypeptidase</keyword>
<dbReference type="Proteomes" id="UP000266183">
    <property type="component" value="Chromosome"/>
</dbReference>
<keyword evidence="19" id="KW-1133">Transmembrane helix</keyword>
<keyword evidence="13 19" id="KW-0472">Membrane</keyword>
<dbReference type="GO" id="GO:0030288">
    <property type="term" value="C:outer membrane-bounded periplasmic space"/>
    <property type="evidence" value="ECO:0007669"/>
    <property type="project" value="TreeGrafter"/>
</dbReference>
<organism evidence="22 23">
    <name type="scientific">Chryseolinea soli</name>
    <dbReference type="NCBI Taxonomy" id="2321403"/>
    <lineage>
        <taxon>Bacteria</taxon>
        <taxon>Pseudomonadati</taxon>
        <taxon>Bacteroidota</taxon>
        <taxon>Cytophagia</taxon>
        <taxon>Cytophagales</taxon>
        <taxon>Fulvivirgaceae</taxon>
        <taxon>Chryseolinea</taxon>
    </lineage>
</organism>
<evidence type="ECO:0000256" key="8">
    <source>
        <dbReference type="ARBA" id="ARBA00022676"/>
    </source>
</evidence>
<keyword evidence="5" id="KW-1003">Cell membrane</keyword>
<dbReference type="AlphaFoldDB" id="A0A385ST95"/>
<dbReference type="Pfam" id="PF00905">
    <property type="entry name" value="Transpeptidase"/>
    <property type="match status" value="1"/>
</dbReference>
<dbReference type="EMBL" id="CP032382">
    <property type="protein sequence ID" value="AYB34429.1"/>
    <property type="molecule type" value="Genomic_DNA"/>
</dbReference>
<keyword evidence="12" id="KW-0573">Peptidoglycan synthesis</keyword>
<keyword evidence="10" id="KW-0378">Hydrolase</keyword>
<evidence type="ECO:0000256" key="16">
    <source>
        <dbReference type="ARBA" id="ARBA00034000"/>
    </source>
</evidence>
<dbReference type="Gene3D" id="1.10.3810.10">
    <property type="entry name" value="Biosynthetic peptidoglycan transglycosylase-like"/>
    <property type="match status" value="1"/>
</dbReference>
<comment type="subcellular location">
    <subcellularLocation>
        <location evidence="1">Cell membrane</location>
    </subcellularLocation>
</comment>
<dbReference type="GO" id="GO:0008955">
    <property type="term" value="F:peptidoglycan glycosyltransferase activity"/>
    <property type="evidence" value="ECO:0007669"/>
    <property type="project" value="UniProtKB-EC"/>
</dbReference>
<protein>
    <submittedName>
        <fullName evidence="22">Penicillin-binding protein</fullName>
    </submittedName>
</protein>
<comment type="pathway">
    <text evidence="2">Cell wall biogenesis; peptidoglycan biosynthesis.</text>
</comment>
<keyword evidence="9" id="KW-0808">Transferase</keyword>
<dbReference type="GO" id="GO:0071555">
    <property type="term" value="P:cell wall organization"/>
    <property type="evidence" value="ECO:0007669"/>
    <property type="project" value="UniProtKB-KW"/>
</dbReference>
<keyword evidence="23" id="KW-1185">Reference proteome</keyword>
<dbReference type="SUPFAM" id="SSF56601">
    <property type="entry name" value="beta-lactamase/transpeptidase-like"/>
    <property type="match status" value="1"/>
</dbReference>
<evidence type="ECO:0000259" key="20">
    <source>
        <dbReference type="Pfam" id="PF00905"/>
    </source>
</evidence>
<feature type="domain" description="Penicillin-binding protein transpeptidase" evidence="20">
    <location>
        <begin position="441"/>
        <end position="681"/>
    </location>
</feature>
<dbReference type="PANTHER" id="PTHR32282:SF11">
    <property type="entry name" value="PENICILLIN-BINDING PROTEIN 1B"/>
    <property type="match status" value="1"/>
</dbReference>
<sequence>MAVRKPAKIKELLQHRSPWFRRAVKAIWIFFFLITVGCPLYIVSVKYDFLGLYGGMPSLKSIENPENDLSSDVISADGVSLGRYFSYNRSQVPFNKLSPVLVKTLVTSEDIRFKEHSGLDAKALIRAVIGALTFRSSEIGGGSTLTQQLAKNLFTLNPELDGPLAKLGRIPQRLIRKSKEWIISVYLERHFTKDEILAMYLNTCNFNNNAFGIKVAAETYFNKQPDKLNVQESAVLVGMLQSPSLYNPKDHPEASLNKRNTVLYKLFKDGYLSRAKYDSVKALPIDMKFSVQNQNKGLATYFRTVITPELAKWCKENGYNLWESGLKIYTTIDSRMQRYAEEAVAEQMKIQQRKFNDHWKGQNPWIDDNKREIPGFLESRIKQTDYYRYLIRKYGERGDSVKIMLNLKKRMTVFTWNGERDTVFSSMDSLRYYKRFLNTGFMSMDPHTGAVKAWVGGISHKYFKYDHVKQGTRQPGSTFKPFVYGTAMEQGYNPNQKFQDISPTFTVAGGATWRPANSDGKYGTGEWLTLREALAQSKNTITAQLLQRVGIDNVVNFAKRAGITSPLDPVPTLCLGVSDVSLYELVGGYSTFVNLGIHTEPFYITRIEDKNGNVVASFSPKIHGEAMSEHTAYKMVYMLRGVVEEKTGGSHFLSEEVKGDNEVGGKTGTTSNASDGWFMGITCNLVSGAWVGGDERSIHYKTWSLGQGGATARPIWDRYMQKVYADRSLEYKKGQFKRPSTPLDMTLDPSRYSDMPADSTDDGKDFDPNQ</sequence>
<evidence type="ECO:0000256" key="15">
    <source>
        <dbReference type="ARBA" id="ARBA00023316"/>
    </source>
</evidence>
<feature type="transmembrane region" description="Helical" evidence="19">
    <location>
        <begin position="23"/>
        <end position="42"/>
    </location>
</feature>
<evidence type="ECO:0000256" key="17">
    <source>
        <dbReference type="ARBA" id="ARBA00049902"/>
    </source>
</evidence>
<evidence type="ECO:0000256" key="11">
    <source>
        <dbReference type="ARBA" id="ARBA00022960"/>
    </source>
</evidence>
<dbReference type="InterPro" id="IPR036950">
    <property type="entry name" value="PBP_transglycosylase"/>
</dbReference>
<dbReference type="GO" id="GO:0008658">
    <property type="term" value="F:penicillin binding"/>
    <property type="evidence" value="ECO:0007669"/>
    <property type="project" value="InterPro"/>
</dbReference>
<dbReference type="InterPro" id="IPR001460">
    <property type="entry name" value="PCN-bd_Tpept"/>
</dbReference>
<keyword evidence="8" id="KW-0328">Glycosyltransferase</keyword>
<dbReference type="GO" id="GO:0009252">
    <property type="term" value="P:peptidoglycan biosynthetic process"/>
    <property type="evidence" value="ECO:0007669"/>
    <property type="project" value="UniProtKB-KW"/>
</dbReference>
<dbReference type="InterPro" id="IPR012338">
    <property type="entry name" value="Beta-lactam/transpept-like"/>
</dbReference>
<keyword evidence="19" id="KW-0812">Transmembrane</keyword>
<evidence type="ECO:0000256" key="9">
    <source>
        <dbReference type="ARBA" id="ARBA00022679"/>
    </source>
</evidence>
<evidence type="ECO:0000256" key="4">
    <source>
        <dbReference type="ARBA" id="ARBA00007739"/>
    </source>
</evidence>